<keyword evidence="2" id="KW-0812">Transmembrane</keyword>
<dbReference type="Gene3D" id="2.170.300.10">
    <property type="entry name" value="Tie2 ligand-binding domain superfamily"/>
    <property type="match status" value="1"/>
</dbReference>
<gene>
    <name evidence="4" type="primary">LOC111129608</name>
</gene>
<dbReference type="GeneID" id="111129608"/>
<evidence type="ECO:0000313" key="4">
    <source>
        <dbReference type="RefSeq" id="XP_022331771.1"/>
    </source>
</evidence>
<protein>
    <submittedName>
        <fullName evidence="4">N-acetylglucosamine-1-phosphodiester alpha-N-acetylglucosaminidase-like</fullName>
    </submittedName>
</protein>
<dbReference type="AlphaFoldDB" id="A0A8B8DXQ5"/>
<organism evidence="3 4">
    <name type="scientific">Crassostrea virginica</name>
    <name type="common">Eastern oyster</name>
    <dbReference type="NCBI Taxonomy" id="6565"/>
    <lineage>
        <taxon>Eukaryota</taxon>
        <taxon>Metazoa</taxon>
        <taxon>Spiralia</taxon>
        <taxon>Lophotrochozoa</taxon>
        <taxon>Mollusca</taxon>
        <taxon>Bivalvia</taxon>
        <taxon>Autobranchia</taxon>
        <taxon>Pteriomorphia</taxon>
        <taxon>Ostreida</taxon>
        <taxon>Ostreoidea</taxon>
        <taxon>Ostreidae</taxon>
        <taxon>Crassostrea</taxon>
    </lineage>
</organism>
<feature type="compositionally biased region" description="Low complexity" evidence="1">
    <location>
        <begin position="241"/>
        <end position="250"/>
    </location>
</feature>
<name>A0A8B8DXQ5_CRAVI</name>
<dbReference type="KEGG" id="cvn:111129608"/>
<keyword evidence="3" id="KW-1185">Reference proteome</keyword>
<accession>A0A8B8DXQ5</accession>
<feature type="region of interest" description="Disordered" evidence="1">
    <location>
        <begin position="241"/>
        <end position="279"/>
    </location>
</feature>
<keyword evidence="2" id="KW-1133">Transmembrane helix</keyword>
<dbReference type="OrthoDB" id="192253at2759"/>
<evidence type="ECO:0000256" key="1">
    <source>
        <dbReference type="SAM" id="MobiDB-lite"/>
    </source>
</evidence>
<reference evidence="4" key="1">
    <citation type="submission" date="2025-08" db="UniProtKB">
        <authorList>
            <consortium name="RefSeq"/>
        </authorList>
    </citation>
    <scope>IDENTIFICATION</scope>
    <source>
        <tissue evidence="4">Whole sample</tissue>
    </source>
</reference>
<dbReference type="RefSeq" id="XP_022331771.1">
    <property type="nucleotide sequence ID" value="XM_022476063.1"/>
</dbReference>
<feature type="transmembrane region" description="Helical" evidence="2">
    <location>
        <begin position="143"/>
        <end position="166"/>
    </location>
</feature>
<evidence type="ECO:0000313" key="3">
    <source>
        <dbReference type="Proteomes" id="UP000694844"/>
    </source>
</evidence>
<dbReference type="Proteomes" id="UP000694844">
    <property type="component" value="Chromosome 4"/>
</dbReference>
<evidence type="ECO:0000256" key="2">
    <source>
        <dbReference type="SAM" id="Phobius"/>
    </source>
</evidence>
<keyword evidence="2" id="KW-0472">Membrane</keyword>
<proteinExistence type="predicted"/>
<sequence>MHRHGSRNQWFWRMFAKAIHYIHPYKETTLKWPRSCLANFRIGKQKCEPCESGRYGCNCSENCPNNTYGPGCYTFCDCPEDEFCDPMVGCMNTTTTTHTSQKTKDRATYPVSSSLPPVYPVKATHHVESSPLPTPKNHFLSNLTVSLLVSVGTVVFFGAICAVILIRVSKQFYKRQYHIDAKSINLDVSETDGQNNDTHSYLTISDRSDRLYAAVHYDEAEDRKSSSPISLRSITELVSSESVNSKTSESYLTPVVESVELEEDSPRSSDNEDVTVYKM</sequence>